<evidence type="ECO:0000259" key="5">
    <source>
        <dbReference type="PROSITE" id="PS50106"/>
    </source>
</evidence>
<evidence type="ECO:0000256" key="2">
    <source>
        <dbReference type="ARBA" id="ARBA00010798"/>
    </source>
</evidence>
<keyword evidence="7" id="KW-1185">Reference proteome</keyword>
<dbReference type="Pfam" id="PF00595">
    <property type="entry name" value="PDZ"/>
    <property type="match status" value="1"/>
</dbReference>
<dbReference type="InterPro" id="IPR055108">
    <property type="entry name" value="Syntrophin_4th"/>
</dbReference>
<evidence type="ECO:0000256" key="4">
    <source>
        <dbReference type="ARBA" id="ARBA00023212"/>
    </source>
</evidence>
<dbReference type="Pfam" id="PF23012">
    <property type="entry name" value="Syntrophin_4th"/>
    <property type="match status" value="1"/>
</dbReference>
<dbReference type="PANTHER" id="PTHR10554">
    <property type="entry name" value="SYNTROPHIN"/>
    <property type="match status" value="1"/>
</dbReference>
<protein>
    <submittedName>
        <fullName evidence="6">Syntrophin gamma 2</fullName>
    </submittedName>
</protein>
<reference evidence="6" key="1">
    <citation type="submission" date="2025-08" db="UniProtKB">
        <authorList>
            <consortium name="Ensembl"/>
        </authorList>
    </citation>
    <scope>IDENTIFICATION</scope>
</reference>
<dbReference type="InterPro" id="IPR001478">
    <property type="entry name" value="PDZ"/>
</dbReference>
<dbReference type="SUPFAM" id="SSF50156">
    <property type="entry name" value="PDZ domain-like"/>
    <property type="match status" value="1"/>
</dbReference>
<dbReference type="PANTHER" id="PTHR10554:SF3">
    <property type="entry name" value="GAMMA-2-SYNTROPHIN"/>
    <property type="match status" value="1"/>
</dbReference>
<keyword evidence="4" id="KW-0206">Cytoskeleton</keyword>
<dbReference type="Gene3D" id="2.30.42.10">
    <property type="match status" value="1"/>
</dbReference>
<name>A0A8B9G5F8_9PSIT</name>
<dbReference type="InterPro" id="IPR011993">
    <property type="entry name" value="PH-like_dom_sf"/>
</dbReference>
<evidence type="ECO:0000313" key="6">
    <source>
        <dbReference type="Ensembl" id="ENSACOP00000020150.1"/>
    </source>
</evidence>
<proteinExistence type="inferred from homology"/>
<keyword evidence="3" id="KW-0963">Cytoplasm</keyword>
<organism evidence="6 7">
    <name type="scientific">Amazona collaria</name>
    <name type="common">yellow-billed parrot</name>
    <dbReference type="NCBI Taxonomy" id="241587"/>
    <lineage>
        <taxon>Eukaryota</taxon>
        <taxon>Metazoa</taxon>
        <taxon>Chordata</taxon>
        <taxon>Craniata</taxon>
        <taxon>Vertebrata</taxon>
        <taxon>Euteleostomi</taxon>
        <taxon>Archelosauria</taxon>
        <taxon>Archosauria</taxon>
        <taxon>Dinosauria</taxon>
        <taxon>Saurischia</taxon>
        <taxon>Theropoda</taxon>
        <taxon>Coelurosauria</taxon>
        <taxon>Aves</taxon>
        <taxon>Neognathae</taxon>
        <taxon>Neoaves</taxon>
        <taxon>Telluraves</taxon>
        <taxon>Australaves</taxon>
        <taxon>Psittaciformes</taxon>
        <taxon>Psittacidae</taxon>
        <taxon>Amazona</taxon>
    </lineage>
</organism>
<dbReference type="CDD" id="cd06801">
    <property type="entry name" value="PDZ_syntrophin-like"/>
    <property type="match status" value="1"/>
</dbReference>
<dbReference type="GO" id="GO:0005198">
    <property type="term" value="F:structural molecule activity"/>
    <property type="evidence" value="ECO:0007669"/>
    <property type="project" value="InterPro"/>
</dbReference>
<comment type="similarity">
    <text evidence="2">Belongs to the syntrophin family.</text>
</comment>
<evidence type="ECO:0000256" key="3">
    <source>
        <dbReference type="ARBA" id="ARBA00022490"/>
    </source>
</evidence>
<feature type="domain" description="PDZ" evidence="5">
    <location>
        <begin position="35"/>
        <end position="100"/>
    </location>
</feature>
<comment type="subcellular location">
    <subcellularLocation>
        <location evidence="1">Cytoplasm</location>
        <location evidence="1">Cytoskeleton</location>
    </subcellularLocation>
</comment>
<dbReference type="Ensembl" id="ENSACOT00000020877.1">
    <property type="protein sequence ID" value="ENSACOP00000020150.1"/>
    <property type="gene ID" value="ENSACOG00000013841.1"/>
</dbReference>
<reference evidence="6" key="2">
    <citation type="submission" date="2025-09" db="UniProtKB">
        <authorList>
            <consortium name="Ensembl"/>
        </authorList>
    </citation>
    <scope>IDENTIFICATION</scope>
</reference>
<dbReference type="GO" id="GO:0005856">
    <property type="term" value="C:cytoskeleton"/>
    <property type="evidence" value="ECO:0007669"/>
    <property type="project" value="UniProtKB-SubCell"/>
</dbReference>
<dbReference type="SUPFAM" id="SSF50729">
    <property type="entry name" value="PH domain-like"/>
    <property type="match status" value="1"/>
</dbReference>
<dbReference type="Gene3D" id="2.30.29.30">
    <property type="entry name" value="Pleckstrin-homology domain (PH domain)/Phosphotyrosine-binding domain (PTB)"/>
    <property type="match status" value="1"/>
</dbReference>
<dbReference type="GO" id="GO:0016010">
    <property type="term" value="C:dystrophin-associated glycoprotein complex"/>
    <property type="evidence" value="ECO:0007669"/>
    <property type="project" value="TreeGrafter"/>
</dbReference>
<sequence>NAYDIRLKLMKEVLTIQKQDVVCVSGSDHSANHRTVTLRRQPVGGLGLSIKGGAEHKVPVVISKIFKDQAADQTGMLFIGDAIIQVNGINVESATHEEVVTEPEMHISGFFTMSSDKLHLLILIYFAQAPSSPSSPIANEPKYEKRWLDTLSVPLSMARISRYKAGTDKLRSNAFEVLALDGVSTGILQFYTAQESADWLRAMSTNISDLTLQNVSLIFNYFLLQVIHMGWVNERLEGIDSSQLYKFKFLALKGSSFYIFSTPPVSTLDWVRAEKIYNLCEVLFKIHKLWLADDCWLQANLYLSIHQDFDLEDQRPYCFSVMVGHGKSHYFNVELGSELAVWEKSFQRAIFLEVQRTGSKTYMCSSQGDSLCFTIDFALGFTCFDSKTKNVLWRFKFSQLKGSSDDGKTKVKLLFQNLDTKQIETKELEFQDLTAVLHCIHSFIAAKVASVDPVFIDSQSIARKYMYTN</sequence>
<evidence type="ECO:0000313" key="7">
    <source>
        <dbReference type="Proteomes" id="UP000694522"/>
    </source>
</evidence>
<dbReference type="Proteomes" id="UP000694522">
    <property type="component" value="Unplaced"/>
</dbReference>
<dbReference type="PROSITE" id="PS50106">
    <property type="entry name" value="PDZ"/>
    <property type="match status" value="1"/>
</dbReference>
<dbReference type="InterPro" id="IPR036034">
    <property type="entry name" value="PDZ_sf"/>
</dbReference>
<accession>A0A8B9G5F8</accession>
<dbReference type="SMART" id="SM00228">
    <property type="entry name" value="PDZ"/>
    <property type="match status" value="1"/>
</dbReference>
<dbReference type="AlphaFoldDB" id="A0A8B9G5F8"/>
<dbReference type="InterPro" id="IPR015482">
    <property type="entry name" value="Syntrophin"/>
</dbReference>
<evidence type="ECO:0000256" key="1">
    <source>
        <dbReference type="ARBA" id="ARBA00004245"/>
    </source>
</evidence>